<sequence>MEATSIKEIRHLWGVKIAKKLLPRKFCVVSDDCWGGQVYRQHGLPYNTPTVGLYVHPMDYINFFTNLHKSDACDMTFIQVEGSHFPIAQTPYAKLFFVHYNSEQAAKDAFLRRYKRIDWDNLFIKIDFGKKEYTQEHIDQWNKLKISRSLALYPLGKTEAPIWNSVRIRRWLLDGAEQFDNTRRYVNIFKNLQDGTIECKFDYRLLNFLILDPAAWRWLRKTFIAS</sequence>
<keyword evidence="2" id="KW-1185">Reference proteome</keyword>
<dbReference type="SUPFAM" id="SSF142795">
    <property type="entry name" value="CAC2185-like"/>
    <property type="match status" value="1"/>
</dbReference>
<dbReference type="RefSeq" id="WP_381508412.1">
    <property type="nucleotide sequence ID" value="NZ_JBHUOM010000048.1"/>
</dbReference>
<evidence type="ECO:0000313" key="1">
    <source>
        <dbReference type="EMBL" id="MFD2937907.1"/>
    </source>
</evidence>
<protein>
    <submittedName>
        <fullName evidence="1">DUF1919 domain-containing protein</fullName>
    </submittedName>
</protein>
<dbReference type="EMBL" id="JBHUOM010000048">
    <property type="protein sequence ID" value="MFD2937907.1"/>
    <property type="molecule type" value="Genomic_DNA"/>
</dbReference>
<dbReference type="InterPro" id="IPR037226">
    <property type="entry name" value="CAC2185-like_sf"/>
</dbReference>
<evidence type="ECO:0000313" key="2">
    <source>
        <dbReference type="Proteomes" id="UP001597512"/>
    </source>
</evidence>
<accession>A0ABW6ARB0</accession>
<organism evidence="1 2">
    <name type="scientific">Spirosoma flavum</name>
    <dbReference type="NCBI Taxonomy" id="2048557"/>
    <lineage>
        <taxon>Bacteria</taxon>
        <taxon>Pseudomonadati</taxon>
        <taxon>Bacteroidota</taxon>
        <taxon>Cytophagia</taxon>
        <taxon>Cytophagales</taxon>
        <taxon>Cytophagaceae</taxon>
        <taxon>Spirosoma</taxon>
    </lineage>
</organism>
<name>A0ABW6ARB0_9BACT</name>
<gene>
    <name evidence="1" type="ORF">ACFS25_29345</name>
</gene>
<dbReference type="Pfam" id="PF08942">
    <property type="entry name" value="DUF1919"/>
    <property type="match status" value="1"/>
</dbReference>
<dbReference type="Proteomes" id="UP001597512">
    <property type="component" value="Unassembled WGS sequence"/>
</dbReference>
<comment type="caution">
    <text evidence="1">The sequence shown here is derived from an EMBL/GenBank/DDBJ whole genome shotgun (WGS) entry which is preliminary data.</text>
</comment>
<reference evidence="2" key="1">
    <citation type="journal article" date="2019" name="Int. J. Syst. Evol. Microbiol.">
        <title>The Global Catalogue of Microorganisms (GCM) 10K type strain sequencing project: providing services to taxonomists for standard genome sequencing and annotation.</title>
        <authorList>
            <consortium name="The Broad Institute Genomics Platform"/>
            <consortium name="The Broad Institute Genome Sequencing Center for Infectious Disease"/>
            <person name="Wu L."/>
            <person name="Ma J."/>
        </authorList>
    </citation>
    <scope>NUCLEOTIDE SEQUENCE [LARGE SCALE GENOMIC DNA]</scope>
    <source>
        <strain evidence="2">KCTC 52490</strain>
    </source>
</reference>
<dbReference type="InterPro" id="IPR015037">
    <property type="entry name" value="DUF1919"/>
</dbReference>
<proteinExistence type="predicted"/>